<gene>
    <name evidence="2" type="ORF">COV04_03585</name>
</gene>
<comment type="caution">
    <text evidence="2">The sequence shown here is derived from an EMBL/GenBank/DDBJ whole genome shotgun (WGS) entry which is preliminary data.</text>
</comment>
<feature type="transmembrane region" description="Helical" evidence="1">
    <location>
        <begin position="17"/>
        <end position="37"/>
    </location>
</feature>
<name>A0A2M8LDY1_9BACT</name>
<keyword evidence="1" id="KW-0812">Transmembrane</keyword>
<proteinExistence type="predicted"/>
<evidence type="ECO:0000256" key="1">
    <source>
        <dbReference type="SAM" id="Phobius"/>
    </source>
</evidence>
<protein>
    <recommendedName>
        <fullName evidence="4">Baseplate protein J-like domain-containing protein</fullName>
    </recommendedName>
</protein>
<accession>A0A2M8LDY1</accession>
<evidence type="ECO:0000313" key="2">
    <source>
        <dbReference type="EMBL" id="PJE75654.1"/>
    </source>
</evidence>
<organism evidence="2 3">
    <name type="scientific">Candidatus Uhrbacteria bacterium CG10_big_fil_rev_8_21_14_0_10_48_11</name>
    <dbReference type="NCBI Taxonomy" id="1975037"/>
    <lineage>
        <taxon>Bacteria</taxon>
        <taxon>Candidatus Uhriibacteriota</taxon>
    </lineage>
</organism>
<keyword evidence="1" id="KW-1133">Transmembrane helix</keyword>
<dbReference type="Proteomes" id="UP000231152">
    <property type="component" value="Unassembled WGS sequence"/>
</dbReference>
<evidence type="ECO:0000313" key="3">
    <source>
        <dbReference type="Proteomes" id="UP000231152"/>
    </source>
</evidence>
<reference evidence="2 3" key="1">
    <citation type="submission" date="2017-09" db="EMBL/GenBank/DDBJ databases">
        <title>Depth-based differentiation of microbial function through sediment-hosted aquifers and enrichment of novel symbionts in the deep terrestrial subsurface.</title>
        <authorList>
            <person name="Probst A.J."/>
            <person name="Ladd B."/>
            <person name="Jarett J.K."/>
            <person name="Geller-Mcgrath D.E."/>
            <person name="Sieber C.M."/>
            <person name="Emerson J.B."/>
            <person name="Anantharaman K."/>
            <person name="Thomas B.C."/>
            <person name="Malmstrom R."/>
            <person name="Stieglmeier M."/>
            <person name="Klingl A."/>
            <person name="Woyke T."/>
            <person name="Ryan C.M."/>
            <person name="Banfield J.F."/>
        </authorList>
    </citation>
    <scope>NUCLEOTIDE SEQUENCE [LARGE SCALE GENOMIC DNA]</scope>
    <source>
        <strain evidence="2">CG10_big_fil_rev_8_21_14_0_10_48_11</strain>
    </source>
</reference>
<sequence length="373" mass="40034">MGDLELLPTKAKLLRNIAISFVVLTVILLGFIAYTTLSRAVIVVHRHPVERDVSYKATLAEETIGKTLPDGAISATFLETTKDESDTFLLQQNPEPTAKAGGIVTIINTSDRAQPLVETTRLLTPDNILFRLTQAVRVPAGGQVSAVVEADGSEDSYLVGPSHFTIPGLSPNLQKDIYATSSVAMVRGGAVVREVTDQDIENAKQTLLRRALDAVKRTDGAHVASGDLTDADFITTALSEDYSSKTGDSAAALTATLRVRVIAVAFSKEALNDVVKNAAGGQVSMVGNNWQYTIADYDPIARTALISGIATVGAALDTTSSVFSPINFVGATPTEVKQFLSHFEGIDSVEVQLIPYWQQHLPRLPSKIELRFQ</sequence>
<evidence type="ECO:0008006" key="4">
    <source>
        <dbReference type="Google" id="ProtNLM"/>
    </source>
</evidence>
<dbReference type="EMBL" id="PFET01000012">
    <property type="protein sequence ID" value="PJE75654.1"/>
    <property type="molecule type" value="Genomic_DNA"/>
</dbReference>
<keyword evidence="1" id="KW-0472">Membrane</keyword>
<dbReference type="AlphaFoldDB" id="A0A2M8LDY1"/>